<accession>A0A1U6IZ43</accession>
<proteinExistence type="predicted"/>
<dbReference type="AlphaFoldDB" id="A0A1U6IZ43"/>
<dbReference type="RefSeq" id="WP_079732136.1">
    <property type="nucleotide sequence ID" value="NZ_FVZE01000026.1"/>
</dbReference>
<name>A0A1U6IZ43_9SPHN</name>
<protein>
    <submittedName>
        <fullName evidence="1">Uncharacterized protein</fullName>
    </submittedName>
</protein>
<keyword evidence="2" id="KW-1185">Reference proteome</keyword>
<organism evidence="1 2">
    <name type="scientific">Novosphingobium mathurense</name>
    <dbReference type="NCBI Taxonomy" id="428990"/>
    <lineage>
        <taxon>Bacteria</taxon>
        <taxon>Pseudomonadati</taxon>
        <taxon>Pseudomonadota</taxon>
        <taxon>Alphaproteobacteria</taxon>
        <taxon>Sphingomonadales</taxon>
        <taxon>Sphingomonadaceae</taxon>
        <taxon>Novosphingobium</taxon>
    </lineage>
</organism>
<sequence length="77" mass="8579">MAFDEKILASLTRRVEPSAYLRCTPIAHRATPLGMGYGKTRFASPDDRFKLLYIAEDCGFRRKPAGDSDLMSATIPI</sequence>
<reference evidence="2" key="1">
    <citation type="submission" date="2017-02" db="EMBL/GenBank/DDBJ databases">
        <authorList>
            <person name="Varghese N."/>
            <person name="Submissions S."/>
        </authorList>
    </citation>
    <scope>NUCLEOTIDE SEQUENCE [LARGE SCALE GENOMIC DNA]</scope>
    <source>
        <strain evidence="2">SM117</strain>
    </source>
</reference>
<dbReference type="EMBL" id="FVZE01000026">
    <property type="protein sequence ID" value="SLK13268.1"/>
    <property type="molecule type" value="Genomic_DNA"/>
</dbReference>
<gene>
    <name evidence="1" type="ORF">SAMN06295987_12610</name>
</gene>
<dbReference type="Proteomes" id="UP000190989">
    <property type="component" value="Unassembled WGS sequence"/>
</dbReference>
<evidence type="ECO:0000313" key="1">
    <source>
        <dbReference type="EMBL" id="SLK13268.1"/>
    </source>
</evidence>
<evidence type="ECO:0000313" key="2">
    <source>
        <dbReference type="Proteomes" id="UP000190989"/>
    </source>
</evidence>